<keyword evidence="2" id="KW-1185">Reference proteome</keyword>
<evidence type="ECO:0000313" key="2">
    <source>
        <dbReference type="Proteomes" id="UP000541444"/>
    </source>
</evidence>
<comment type="caution">
    <text evidence="1">The sequence shown here is derived from an EMBL/GenBank/DDBJ whole genome shotgun (WGS) entry which is preliminary data.</text>
</comment>
<name>A0A7J7KV28_9MAGN</name>
<dbReference type="AlphaFoldDB" id="A0A7J7KV28"/>
<evidence type="ECO:0000313" key="1">
    <source>
        <dbReference type="EMBL" id="KAF6134187.1"/>
    </source>
</evidence>
<dbReference type="OrthoDB" id="269151at2759"/>
<organism evidence="1 2">
    <name type="scientific">Kingdonia uniflora</name>
    <dbReference type="NCBI Taxonomy" id="39325"/>
    <lineage>
        <taxon>Eukaryota</taxon>
        <taxon>Viridiplantae</taxon>
        <taxon>Streptophyta</taxon>
        <taxon>Embryophyta</taxon>
        <taxon>Tracheophyta</taxon>
        <taxon>Spermatophyta</taxon>
        <taxon>Magnoliopsida</taxon>
        <taxon>Ranunculales</taxon>
        <taxon>Circaeasteraceae</taxon>
        <taxon>Kingdonia</taxon>
    </lineage>
</organism>
<sequence length="160" mass="18663">MLQQFTTSLRAFDDCLFGEENLARHFLAIVSLSDVYKKWETMASEDIKSTMEYKRKPSDRSEVYKKRRKIGYTDHTQDYIVRDVRRTLFETISSFKGNLEDDNEKARLIEDQLLALREAFRVPLESGEDGCQIVAKKLLDLYRTGRLGQYTLDSISCNSQ</sequence>
<reference evidence="1 2" key="1">
    <citation type="journal article" date="2020" name="IScience">
        <title>Genome Sequencing of the Endangered Kingdonia uniflora (Circaeasteraceae, Ranunculales) Reveals Potential Mechanisms of Evolutionary Specialization.</title>
        <authorList>
            <person name="Sun Y."/>
            <person name="Deng T."/>
            <person name="Zhang A."/>
            <person name="Moore M.J."/>
            <person name="Landis J.B."/>
            <person name="Lin N."/>
            <person name="Zhang H."/>
            <person name="Zhang X."/>
            <person name="Huang J."/>
            <person name="Zhang X."/>
            <person name="Sun H."/>
            <person name="Wang H."/>
        </authorList>
    </citation>
    <scope>NUCLEOTIDE SEQUENCE [LARGE SCALE GENOMIC DNA]</scope>
    <source>
        <strain evidence="1">TB1705</strain>
        <tissue evidence="1">Leaf</tissue>
    </source>
</reference>
<gene>
    <name evidence="1" type="ORF">GIB67_013584</name>
</gene>
<dbReference type="Proteomes" id="UP000541444">
    <property type="component" value="Unassembled WGS sequence"/>
</dbReference>
<proteinExistence type="predicted"/>
<dbReference type="EMBL" id="JACGCM010002890">
    <property type="protein sequence ID" value="KAF6134187.1"/>
    <property type="molecule type" value="Genomic_DNA"/>
</dbReference>
<protein>
    <submittedName>
        <fullName evidence="1">Uncharacterized protein</fullName>
    </submittedName>
</protein>
<accession>A0A7J7KV28</accession>